<dbReference type="Gene3D" id="3.30.420.10">
    <property type="entry name" value="Ribonuclease H-like superfamily/Ribonuclease H"/>
    <property type="match status" value="1"/>
</dbReference>
<evidence type="ECO:0000313" key="2">
    <source>
        <dbReference type="EMBL" id="CAA0806228.1"/>
    </source>
</evidence>
<feature type="domain" description="RNase H type-1" evidence="1">
    <location>
        <begin position="74"/>
        <end position="204"/>
    </location>
</feature>
<dbReference type="PANTHER" id="PTHR47723">
    <property type="entry name" value="OS05G0353850 PROTEIN"/>
    <property type="match status" value="1"/>
</dbReference>
<dbReference type="SUPFAM" id="SSF53098">
    <property type="entry name" value="Ribonuclease H-like"/>
    <property type="match status" value="1"/>
</dbReference>
<dbReference type="GO" id="GO:0003676">
    <property type="term" value="F:nucleic acid binding"/>
    <property type="evidence" value="ECO:0007669"/>
    <property type="project" value="InterPro"/>
</dbReference>
<dbReference type="EMBL" id="CACSLK010000502">
    <property type="protein sequence ID" value="CAA0806228.1"/>
    <property type="molecule type" value="Genomic_DNA"/>
</dbReference>
<keyword evidence="2" id="KW-0808">Transferase</keyword>
<accession>A0A9N7R153</accession>
<gene>
    <name evidence="2" type="ORF">SHERM_09234</name>
</gene>
<dbReference type="AlphaFoldDB" id="A0A9N7R153"/>
<dbReference type="PROSITE" id="PS50879">
    <property type="entry name" value="RNASE_H_1"/>
    <property type="match status" value="1"/>
</dbReference>
<name>A0A9N7R153_STRHE</name>
<dbReference type="Proteomes" id="UP001153555">
    <property type="component" value="Unassembled WGS sequence"/>
</dbReference>
<dbReference type="GO" id="GO:0004523">
    <property type="term" value="F:RNA-DNA hybrid ribonuclease activity"/>
    <property type="evidence" value="ECO:0007669"/>
    <property type="project" value="InterPro"/>
</dbReference>
<dbReference type="InterPro" id="IPR002156">
    <property type="entry name" value="RNaseH_domain"/>
</dbReference>
<dbReference type="InterPro" id="IPR044730">
    <property type="entry name" value="RNase_H-like_dom_plant"/>
</dbReference>
<dbReference type="CDD" id="cd06222">
    <property type="entry name" value="RNase_H_like"/>
    <property type="match status" value="1"/>
</dbReference>
<dbReference type="Pfam" id="PF13456">
    <property type="entry name" value="RVT_3"/>
    <property type="match status" value="1"/>
</dbReference>
<dbReference type="GO" id="GO:0016740">
    <property type="term" value="F:transferase activity"/>
    <property type="evidence" value="ECO:0007669"/>
    <property type="project" value="UniProtKB-KW"/>
</dbReference>
<comment type="caution">
    <text evidence="2">The sequence shown here is derived from an EMBL/GenBank/DDBJ whole genome shotgun (WGS) entry which is preliminary data.</text>
</comment>
<dbReference type="OrthoDB" id="895680at2759"/>
<dbReference type="InterPro" id="IPR036397">
    <property type="entry name" value="RNaseH_sf"/>
</dbReference>
<dbReference type="InterPro" id="IPR012337">
    <property type="entry name" value="RNaseH-like_sf"/>
</dbReference>
<dbReference type="PANTHER" id="PTHR47723:SF19">
    <property type="entry name" value="POLYNUCLEOTIDYL TRANSFERASE, RIBONUCLEASE H-LIKE SUPERFAMILY PROTEIN"/>
    <property type="match status" value="1"/>
</dbReference>
<keyword evidence="3" id="KW-1185">Reference proteome</keyword>
<dbReference type="InterPro" id="IPR053151">
    <property type="entry name" value="RNase_H-like"/>
</dbReference>
<reference evidence="2" key="1">
    <citation type="submission" date="2019-12" db="EMBL/GenBank/DDBJ databases">
        <authorList>
            <person name="Scholes J."/>
        </authorList>
    </citation>
    <scope>NUCLEOTIDE SEQUENCE</scope>
</reference>
<sequence length="277" mass="30889">MPRVLDSDWRFVFATCLWRIWKRRCEVVFNSSCVVDAEKLLKVIESSIIELNSAFPKLEKGSITEGQVAWEKPKEGFIKINTDGACKGNPGILAAGGLLRDANGQWIVGFIAHLGICTNTIAELQAIRHGLELAWVYGYRQVICEVDAKVAIDFITQEDIDTHPCGGLIADIRALIERDWVCHLQHTLREGNEGDEAKAEGQCGISPSAVKAVMVKGSRRKAASASWCESDTGLLTTTHCRVLSATLDSYYRSVGGWYRRDRLPKRHQWEATTFSSY</sequence>
<protein>
    <submittedName>
        <fullName evidence="2">Polynucleotidyl transferase- ribonuclease H-like superfamily protein</fullName>
    </submittedName>
</protein>
<evidence type="ECO:0000313" key="3">
    <source>
        <dbReference type="Proteomes" id="UP001153555"/>
    </source>
</evidence>
<organism evidence="2 3">
    <name type="scientific">Striga hermonthica</name>
    <name type="common">Purple witchweed</name>
    <name type="synonym">Buchnera hermonthica</name>
    <dbReference type="NCBI Taxonomy" id="68872"/>
    <lineage>
        <taxon>Eukaryota</taxon>
        <taxon>Viridiplantae</taxon>
        <taxon>Streptophyta</taxon>
        <taxon>Embryophyta</taxon>
        <taxon>Tracheophyta</taxon>
        <taxon>Spermatophyta</taxon>
        <taxon>Magnoliopsida</taxon>
        <taxon>eudicotyledons</taxon>
        <taxon>Gunneridae</taxon>
        <taxon>Pentapetalae</taxon>
        <taxon>asterids</taxon>
        <taxon>lamiids</taxon>
        <taxon>Lamiales</taxon>
        <taxon>Orobanchaceae</taxon>
        <taxon>Buchnereae</taxon>
        <taxon>Striga</taxon>
    </lineage>
</organism>
<evidence type="ECO:0000259" key="1">
    <source>
        <dbReference type="PROSITE" id="PS50879"/>
    </source>
</evidence>
<proteinExistence type="predicted"/>